<keyword evidence="2" id="KW-1185">Reference proteome</keyword>
<organism evidence="1 2">
    <name type="scientific">Peronosclerospora sorghi</name>
    <dbReference type="NCBI Taxonomy" id="230839"/>
    <lineage>
        <taxon>Eukaryota</taxon>
        <taxon>Sar</taxon>
        <taxon>Stramenopiles</taxon>
        <taxon>Oomycota</taxon>
        <taxon>Peronosporomycetes</taxon>
        <taxon>Peronosporales</taxon>
        <taxon>Peronosporaceae</taxon>
        <taxon>Peronosclerospora</taxon>
    </lineage>
</organism>
<dbReference type="Proteomes" id="UP001163321">
    <property type="component" value="Chromosome 1"/>
</dbReference>
<accession>A0ACC0WRD3</accession>
<dbReference type="EMBL" id="CM047580">
    <property type="protein sequence ID" value="KAI9921152.1"/>
    <property type="molecule type" value="Genomic_DNA"/>
</dbReference>
<name>A0ACC0WRD3_9STRA</name>
<protein>
    <submittedName>
        <fullName evidence="1">Uncharacterized protein</fullName>
    </submittedName>
</protein>
<gene>
    <name evidence="1" type="ORF">PsorP6_001847</name>
</gene>
<proteinExistence type="predicted"/>
<sequence length="63" mass="7447">MEVGIKMRGFNQTQHHQDRDHNLMMMMSISIRKNVLWIVRIKSMIDFMGKGVAQVEQRLTSGW</sequence>
<evidence type="ECO:0000313" key="1">
    <source>
        <dbReference type="EMBL" id="KAI9921152.1"/>
    </source>
</evidence>
<evidence type="ECO:0000313" key="2">
    <source>
        <dbReference type="Proteomes" id="UP001163321"/>
    </source>
</evidence>
<reference evidence="1 2" key="1">
    <citation type="journal article" date="2022" name="bioRxiv">
        <title>The genome of the oomycete Peronosclerospora sorghi, a cosmopolitan pathogen of maize and sorghum, is inflated with dispersed pseudogenes.</title>
        <authorList>
            <person name="Fletcher K."/>
            <person name="Martin F."/>
            <person name="Isakeit T."/>
            <person name="Cavanaugh K."/>
            <person name="Magill C."/>
            <person name="Michelmore R."/>
        </authorList>
    </citation>
    <scope>NUCLEOTIDE SEQUENCE [LARGE SCALE GENOMIC DNA]</scope>
    <source>
        <strain evidence="1">P6</strain>
    </source>
</reference>
<comment type="caution">
    <text evidence="1">The sequence shown here is derived from an EMBL/GenBank/DDBJ whole genome shotgun (WGS) entry which is preliminary data.</text>
</comment>